<dbReference type="InterPro" id="IPR016194">
    <property type="entry name" value="SPOC-like_C_dom_sf"/>
</dbReference>
<feature type="compositionally biased region" description="Basic and acidic residues" evidence="6">
    <location>
        <begin position="2901"/>
        <end position="2913"/>
    </location>
</feature>
<feature type="domain" description="RRM" evidence="7">
    <location>
        <begin position="473"/>
        <end position="548"/>
    </location>
</feature>
<feature type="compositionally biased region" description="Low complexity" evidence="6">
    <location>
        <begin position="1906"/>
        <end position="1956"/>
    </location>
</feature>
<accession>A0ABM1AET9</accession>
<gene>
    <name evidence="10" type="primary">LOC101848332</name>
</gene>
<feature type="compositionally biased region" description="Basic and acidic residues" evidence="6">
    <location>
        <begin position="1120"/>
        <end position="1155"/>
    </location>
</feature>
<feature type="compositionally biased region" description="Low complexity" evidence="6">
    <location>
        <begin position="3734"/>
        <end position="3744"/>
    </location>
</feature>
<feature type="compositionally biased region" description="Low complexity" evidence="6">
    <location>
        <begin position="4155"/>
        <end position="4174"/>
    </location>
</feature>
<feature type="compositionally biased region" description="Basic and acidic residues" evidence="6">
    <location>
        <begin position="3668"/>
        <end position="3680"/>
    </location>
</feature>
<feature type="compositionally biased region" description="Low complexity" evidence="6">
    <location>
        <begin position="4881"/>
        <end position="4891"/>
    </location>
</feature>
<feature type="compositionally biased region" description="Low complexity" evidence="6">
    <location>
        <begin position="1394"/>
        <end position="1425"/>
    </location>
</feature>
<name>A0ABM1AET9_APLCA</name>
<keyword evidence="3" id="KW-0539">Nucleus</keyword>
<feature type="compositionally biased region" description="Basic residues" evidence="6">
    <location>
        <begin position="2977"/>
        <end position="2991"/>
    </location>
</feature>
<feature type="region of interest" description="Disordered" evidence="6">
    <location>
        <begin position="4408"/>
        <end position="4650"/>
    </location>
</feature>
<feature type="domain" description="SPOC" evidence="8">
    <location>
        <begin position="5993"/>
        <end position="6162"/>
    </location>
</feature>
<feature type="compositionally biased region" description="Basic and acidic residues" evidence="6">
    <location>
        <begin position="2839"/>
        <end position="2865"/>
    </location>
</feature>
<evidence type="ECO:0000259" key="8">
    <source>
        <dbReference type="PROSITE" id="PS50917"/>
    </source>
</evidence>
<feature type="region of interest" description="Disordered" evidence="6">
    <location>
        <begin position="3730"/>
        <end position="3786"/>
    </location>
</feature>
<feature type="compositionally biased region" description="Basic and acidic residues" evidence="6">
    <location>
        <begin position="3079"/>
        <end position="3154"/>
    </location>
</feature>
<feature type="compositionally biased region" description="Basic and acidic residues" evidence="6">
    <location>
        <begin position="1248"/>
        <end position="1260"/>
    </location>
</feature>
<feature type="compositionally biased region" description="Basic and acidic residues" evidence="6">
    <location>
        <begin position="3949"/>
        <end position="3959"/>
    </location>
</feature>
<feature type="compositionally biased region" description="Low complexity" evidence="6">
    <location>
        <begin position="666"/>
        <end position="698"/>
    </location>
</feature>
<feature type="compositionally biased region" description="Basic and acidic residues" evidence="6">
    <location>
        <begin position="1089"/>
        <end position="1105"/>
    </location>
</feature>
<feature type="region of interest" description="Disordered" evidence="6">
    <location>
        <begin position="1394"/>
        <end position="1432"/>
    </location>
</feature>
<feature type="compositionally biased region" description="Basic and acidic residues" evidence="6">
    <location>
        <begin position="4725"/>
        <end position="4739"/>
    </location>
</feature>
<feature type="compositionally biased region" description="Basic and acidic residues" evidence="6">
    <location>
        <begin position="2391"/>
        <end position="2451"/>
    </location>
</feature>
<feature type="compositionally biased region" description="Low complexity" evidence="6">
    <location>
        <begin position="3983"/>
        <end position="4001"/>
    </location>
</feature>
<keyword evidence="2 4" id="KW-0694">RNA-binding</keyword>
<feature type="compositionally biased region" description="Basic and acidic residues" evidence="6">
    <location>
        <begin position="1879"/>
        <end position="1889"/>
    </location>
</feature>
<feature type="region of interest" description="Disordered" evidence="6">
    <location>
        <begin position="1879"/>
        <end position="1961"/>
    </location>
</feature>
<feature type="region of interest" description="Disordered" evidence="6">
    <location>
        <begin position="911"/>
        <end position="1376"/>
    </location>
</feature>
<dbReference type="InterPro" id="IPR010912">
    <property type="entry name" value="SPOC_met"/>
</dbReference>
<dbReference type="Gene3D" id="2.40.290.10">
    <property type="match status" value="1"/>
</dbReference>
<feature type="compositionally biased region" description="Basic and acidic residues" evidence="6">
    <location>
        <begin position="824"/>
        <end position="859"/>
    </location>
</feature>
<evidence type="ECO:0000256" key="6">
    <source>
        <dbReference type="SAM" id="MobiDB-lite"/>
    </source>
</evidence>
<feature type="compositionally biased region" description="Basic and acidic residues" evidence="6">
    <location>
        <begin position="744"/>
        <end position="809"/>
    </location>
</feature>
<feature type="compositionally biased region" description="Basic and acidic residues" evidence="6">
    <location>
        <begin position="5089"/>
        <end position="5104"/>
    </location>
</feature>
<feature type="compositionally biased region" description="Basic and acidic residues" evidence="6">
    <location>
        <begin position="1039"/>
        <end position="1059"/>
    </location>
</feature>
<feature type="compositionally biased region" description="Polar residues" evidence="6">
    <location>
        <begin position="2875"/>
        <end position="2887"/>
    </location>
</feature>
<organism evidence="9 10">
    <name type="scientific">Aplysia californica</name>
    <name type="common">California sea hare</name>
    <dbReference type="NCBI Taxonomy" id="6500"/>
    <lineage>
        <taxon>Eukaryota</taxon>
        <taxon>Metazoa</taxon>
        <taxon>Spiralia</taxon>
        <taxon>Lophotrochozoa</taxon>
        <taxon>Mollusca</taxon>
        <taxon>Gastropoda</taxon>
        <taxon>Heterobranchia</taxon>
        <taxon>Euthyneura</taxon>
        <taxon>Tectipleura</taxon>
        <taxon>Aplysiida</taxon>
        <taxon>Aplysioidea</taxon>
        <taxon>Aplysiidae</taxon>
        <taxon>Aplysia</taxon>
    </lineage>
</organism>
<dbReference type="GeneID" id="101848332"/>
<feature type="region of interest" description="Disordered" evidence="6">
    <location>
        <begin position="3902"/>
        <end position="3924"/>
    </location>
</feature>
<evidence type="ECO:0000256" key="3">
    <source>
        <dbReference type="ARBA" id="ARBA00023242"/>
    </source>
</evidence>
<feature type="compositionally biased region" description="Basic and acidic residues" evidence="6">
    <location>
        <begin position="2338"/>
        <end position="2347"/>
    </location>
</feature>
<feature type="compositionally biased region" description="Low complexity" evidence="6">
    <location>
        <begin position="2210"/>
        <end position="2219"/>
    </location>
</feature>
<dbReference type="SUPFAM" id="SSF100939">
    <property type="entry name" value="SPOC domain-like"/>
    <property type="match status" value="1"/>
</dbReference>
<feature type="compositionally biased region" description="Polar residues" evidence="6">
    <location>
        <begin position="868"/>
        <end position="878"/>
    </location>
</feature>
<dbReference type="SMART" id="SM00360">
    <property type="entry name" value="RRM"/>
    <property type="match status" value="4"/>
</dbReference>
<comment type="subcellular location">
    <subcellularLocation>
        <location evidence="1">Nucleus</location>
    </subcellularLocation>
</comment>
<feature type="region of interest" description="Disordered" evidence="6">
    <location>
        <begin position="1738"/>
        <end position="1854"/>
    </location>
</feature>
<feature type="region of interest" description="Disordered" evidence="6">
    <location>
        <begin position="4698"/>
        <end position="5200"/>
    </location>
</feature>
<feature type="compositionally biased region" description="Low complexity" evidence="6">
    <location>
        <begin position="5001"/>
        <end position="5023"/>
    </location>
</feature>
<feature type="region of interest" description="Disordered" evidence="6">
    <location>
        <begin position="637"/>
        <end position="899"/>
    </location>
</feature>
<feature type="compositionally biased region" description="Low complexity" evidence="6">
    <location>
        <begin position="297"/>
        <end position="330"/>
    </location>
</feature>
<feature type="compositionally biased region" description="Basic and acidic residues" evidence="6">
    <location>
        <begin position="3764"/>
        <end position="3786"/>
    </location>
</feature>
<evidence type="ECO:0000313" key="9">
    <source>
        <dbReference type="Proteomes" id="UP000694888"/>
    </source>
</evidence>
<feature type="compositionally biased region" description="Basic and acidic residues" evidence="6">
    <location>
        <begin position="2355"/>
        <end position="2371"/>
    </location>
</feature>
<evidence type="ECO:0000256" key="4">
    <source>
        <dbReference type="PROSITE-ProRule" id="PRU00176"/>
    </source>
</evidence>
<feature type="compositionally biased region" description="Basic and acidic residues" evidence="6">
    <location>
        <begin position="3483"/>
        <end position="3506"/>
    </location>
</feature>
<feature type="compositionally biased region" description="Polar residues" evidence="6">
    <location>
        <begin position="1999"/>
        <end position="2014"/>
    </location>
</feature>
<dbReference type="PROSITE" id="PS50917">
    <property type="entry name" value="SPOC"/>
    <property type="match status" value="1"/>
</dbReference>
<keyword evidence="5" id="KW-0175">Coiled coil</keyword>
<evidence type="ECO:0000256" key="2">
    <source>
        <dbReference type="ARBA" id="ARBA00022884"/>
    </source>
</evidence>
<feature type="compositionally biased region" description="Basic residues" evidence="6">
    <location>
        <begin position="2914"/>
        <end position="2924"/>
    </location>
</feature>
<feature type="compositionally biased region" description="Polar residues" evidence="6">
    <location>
        <begin position="4616"/>
        <end position="4626"/>
    </location>
</feature>
<dbReference type="Gene3D" id="3.30.70.330">
    <property type="match status" value="4"/>
</dbReference>
<feature type="region of interest" description="Disordered" evidence="6">
    <location>
        <begin position="5250"/>
        <end position="5304"/>
    </location>
</feature>
<feature type="compositionally biased region" description="Basic and acidic residues" evidence="6">
    <location>
        <begin position="2992"/>
        <end position="3007"/>
    </location>
</feature>
<feature type="compositionally biased region" description="Low complexity" evidence="6">
    <location>
        <begin position="5270"/>
        <end position="5291"/>
    </location>
</feature>
<dbReference type="PANTHER" id="PTHR48134">
    <property type="entry name" value="GLYCOPROTEIN 96-92-RELATED-RELATED"/>
    <property type="match status" value="1"/>
</dbReference>
<feature type="compositionally biased region" description="Basic and acidic residues" evidence="6">
    <location>
        <begin position="3513"/>
        <end position="3544"/>
    </location>
</feature>
<dbReference type="InterPro" id="IPR035979">
    <property type="entry name" value="RBD_domain_sf"/>
</dbReference>
<feature type="compositionally biased region" description="Polar residues" evidence="6">
    <location>
        <begin position="1836"/>
        <end position="1848"/>
    </location>
</feature>
<feature type="domain" description="RRM" evidence="7">
    <location>
        <begin position="552"/>
        <end position="625"/>
    </location>
</feature>
<feature type="coiled-coil region" evidence="5">
    <location>
        <begin position="5748"/>
        <end position="5775"/>
    </location>
</feature>
<evidence type="ECO:0000313" key="10">
    <source>
        <dbReference type="RefSeq" id="XP_012946324.1"/>
    </source>
</evidence>
<feature type="compositionally biased region" description="Basic and acidic residues" evidence="6">
    <location>
        <begin position="3819"/>
        <end position="3871"/>
    </location>
</feature>
<evidence type="ECO:0000259" key="7">
    <source>
        <dbReference type="PROSITE" id="PS50102"/>
    </source>
</evidence>
<dbReference type="Pfam" id="PF00076">
    <property type="entry name" value="RRM_1"/>
    <property type="match status" value="4"/>
</dbReference>
<feature type="region of interest" description="Disordered" evidence="6">
    <location>
        <begin position="219"/>
        <end position="371"/>
    </location>
</feature>
<dbReference type="SUPFAM" id="SSF54928">
    <property type="entry name" value="RNA-binding domain, RBD"/>
    <property type="match status" value="3"/>
</dbReference>
<feature type="compositionally biased region" description="Low complexity" evidence="6">
    <location>
        <begin position="2157"/>
        <end position="2171"/>
    </location>
</feature>
<feature type="compositionally biased region" description="Polar residues" evidence="6">
    <location>
        <begin position="1307"/>
        <end position="1316"/>
    </location>
</feature>
<proteinExistence type="predicted"/>
<feature type="region of interest" description="Disordered" evidence="6">
    <location>
        <begin position="5792"/>
        <end position="5888"/>
    </location>
</feature>
<feature type="region of interest" description="Disordered" evidence="6">
    <location>
        <begin position="5214"/>
        <end position="5236"/>
    </location>
</feature>
<reference evidence="10" key="1">
    <citation type="submission" date="2025-08" db="UniProtKB">
        <authorList>
            <consortium name="RefSeq"/>
        </authorList>
    </citation>
    <scope>IDENTIFICATION</scope>
</reference>
<dbReference type="InterPro" id="IPR012677">
    <property type="entry name" value="Nucleotide-bd_a/b_plait_sf"/>
</dbReference>
<feature type="compositionally biased region" description="Basic and acidic residues" evidence="6">
    <location>
        <begin position="356"/>
        <end position="370"/>
    </location>
</feature>
<feature type="compositionally biased region" description="Low complexity" evidence="6">
    <location>
        <begin position="2069"/>
        <end position="2132"/>
    </location>
</feature>
<feature type="region of interest" description="Disordered" evidence="6">
    <location>
        <begin position="5333"/>
        <end position="5377"/>
    </location>
</feature>
<feature type="compositionally biased region" description="Low complexity" evidence="6">
    <location>
        <begin position="4031"/>
        <end position="4146"/>
    </location>
</feature>
<dbReference type="RefSeq" id="XP_012946324.1">
    <property type="nucleotide sequence ID" value="XM_013090870.2"/>
</dbReference>
<evidence type="ECO:0000256" key="1">
    <source>
        <dbReference type="ARBA" id="ARBA00004123"/>
    </source>
</evidence>
<feature type="compositionally biased region" description="Acidic residues" evidence="6">
    <location>
        <begin position="3019"/>
        <end position="3031"/>
    </location>
</feature>
<feature type="compositionally biased region" description="Gly residues" evidence="6">
    <location>
        <begin position="241"/>
        <end position="250"/>
    </location>
</feature>
<feature type="compositionally biased region" description="Basic and acidic residues" evidence="6">
    <location>
        <begin position="2220"/>
        <end position="2329"/>
    </location>
</feature>
<feature type="compositionally biased region" description="Basic and acidic residues" evidence="6">
    <location>
        <begin position="260"/>
        <end position="273"/>
    </location>
</feature>
<feature type="region of interest" description="Disordered" evidence="6">
    <location>
        <begin position="85"/>
        <end position="203"/>
    </location>
</feature>
<feature type="compositionally biased region" description="Low complexity" evidence="6">
    <location>
        <begin position="5345"/>
        <end position="5354"/>
    </location>
</feature>
<feature type="compositionally biased region" description="Low complexity" evidence="6">
    <location>
        <begin position="1738"/>
        <end position="1807"/>
    </location>
</feature>
<feature type="compositionally biased region" description="Basic and acidic residues" evidence="6">
    <location>
        <begin position="3218"/>
        <end position="3389"/>
    </location>
</feature>
<feature type="compositionally biased region" description="Basic residues" evidence="6">
    <location>
        <begin position="1004"/>
        <end position="1014"/>
    </location>
</feature>
<feature type="compositionally biased region" description="Polar residues" evidence="6">
    <location>
        <begin position="4465"/>
        <end position="4475"/>
    </location>
</feature>
<feature type="domain" description="RRM" evidence="7">
    <location>
        <begin position="371"/>
        <end position="449"/>
    </location>
</feature>
<feature type="region of interest" description="Disordered" evidence="6">
    <location>
        <begin position="3810"/>
        <end position="3871"/>
    </location>
</feature>
<feature type="domain" description="RRM" evidence="7">
    <location>
        <begin position="6"/>
        <end position="81"/>
    </location>
</feature>
<feature type="compositionally biased region" description="Basic residues" evidence="6">
    <location>
        <begin position="3657"/>
        <end position="3667"/>
    </location>
</feature>
<feature type="compositionally biased region" description="Polar residues" evidence="6">
    <location>
        <begin position="4704"/>
        <end position="4713"/>
    </location>
</feature>
<feature type="compositionally biased region" description="Polar residues" evidence="6">
    <location>
        <begin position="5024"/>
        <end position="5040"/>
    </location>
</feature>
<dbReference type="InterPro" id="IPR034173">
    <property type="entry name" value="SHARP_RRM2"/>
</dbReference>
<dbReference type="PANTHER" id="PTHR48134:SF2">
    <property type="entry name" value="OS04G0609100 PROTEIN"/>
    <property type="match status" value="1"/>
</dbReference>
<feature type="region of interest" description="Disordered" evidence="6">
    <location>
        <begin position="3949"/>
        <end position="4387"/>
    </location>
</feature>
<feature type="compositionally biased region" description="Basic and acidic residues" evidence="6">
    <location>
        <begin position="3045"/>
        <end position="3067"/>
    </location>
</feature>
<feature type="compositionally biased region" description="Low complexity" evidence="6">
    <location>
        <begin position="1261"/>
        <end position="1277"/>
    </location>
</feature>
<keyword evidence="9" id="KW-1185">Reference proteome</keyword>
<feature type="compositionally biased region" description="Low complexity" evidence="6">
    <location>
        <begin position="104"/>
        <end position="115"/>
    </location>
</feature>
<feature type="compositionally biased region" description="Polar residues" evidence="6">
    <location>
        <begin position="2036"/>
        <end position="2050"/>
    </location>
</feature>
<feature type="region of interest" description="Disordered" evidence="6">
    <location>
        <begin position="5685"/>
        <end position="5737"/>
    </location>
</feature>
<feature type="compositionally biased region" description="Basic and acidic residues" evidence="6">
    <location>
        <begin position="637"/>
        <end position="652"/>
    </location>
</feature>
<feature type="compositionally biased region" description="Basic and acidic residues" evidence="6">
    <location>
        <begin position="2051"/>
        <end position="2060"/>
    </location>
</feature>
<dbReference type="CDD" id="cd12349">
    <property type="entry name" value="RRM2_SHARP"/>
    <property type="match status" value="1"/>
</dbReference>
<feature type="compositionally biased region" description="Low complexity" evidence="6">
    <location>
        <begin position="2452"/>
        <end position="2480"/>
    </location>
</feature>
<feature type="region of interest" description="Disordered" evidence="6">
    <location>
        <begin position="1994"/>
        <end position="3576"/>
    </location>
</feature>
<feature type="compositionally biased region" description="Polar residues" evidence="6">
    <location>
        <begin position="116"/>
        <end position="136"/>
    </location>
</feature>
<feature type="region of interest" description="Disordered" evidence="6">
    <location>
        <begin position="5390"/>
        <end position="5634"/>
    </location>
</feature>
<feature type="compositionally biased region" description="Low complexity" evidence="6">
    <location>
        <begin position="1062"/>
        <end position="1073"/>
    </location>
</feature>
<protein>
    <submittedName>
        <fullName evidence="10">Uncharacterized protein LOC101848332</fullName>
    </submittedName>
</protein>
<evidence type="ECO:0000256" key="5">
    <source>
        <dbReference type="SAM" id="Coils"/>
    </source>
</evidence>
<feature type="region of interest" description="Disordered" evidence="6">
    <location>
        <begin position="3650"/>
        <end position="3706"/>
    </location>
</feature>
<dbReference type="InterPro" id="IPR000504">
    <property type="entry name" value="RRM_dom"/>
</dbReference>
<sequence length="6162" mass="674282">MVRETRYLIVRNLPENCTEETVIDHFQRYGKIQSVKLQPAKENDAGSTATVAFNDIRSAAKAHHAKNSLGEVTLRTDYWEGSSGTAVLANPPGTPSGAANSGRATSYTSATAASSRPVSTFSSWNKGVSEDSTNSQDKGDTIQSSSSAGGGVVAPATASSALDKLPSTPLELQRSRPRERLSKKKFGQKFEKTGSFGRHGTTTSMRCLEATRSQSEAQAAAAAAAAASSGHPATPSASSSSGGGGPGSGLGCLNPIIVSDTKEGAKDSREASRSRPHSVASPSSRHSGGGAVIKKLSNSQSRSASPSRSRSRGSRSSSSHSDSTGTSRSTSPHRSHGSCNARPQSMVGASRLVTSEAKDRRDGDDGDRRPLGICVTGLPVRSTDSSLRDGLYHEYKKHGKVTTVQVFGDGENRYAVVSFRKPEDASKALEASQGKTFFGAKIKVNSHEGVEVDDPDRLNDNDSMDEYHVKSTRTLFVGNLEKETTKQDLIDKFKQFGKIIDVDIKRQGATTAFAFVQYVDIVSVVSALKAMEGKHIGINKIKLGFGKSMPTCCVWVDNLPVDTTTRCLKNPMSRFGEVTHCYVDRDHSKGLVYFTSYEDAQHCVSNYKIRPHLMKKKLQIDFASRECQLEFLDRMEESGQLRPGERPDESRGHKFRPQRSFDSYQDDGSPTTTTTYGYSSRSQSGFPHNGRSSSSNYRSRGRQYGEAGYTEDNNYSTSSRRSRRPEEFSQPYYSSKTSGDDYDQVLREYGHSQRERRERDLSPRRSQDHPSRRGSRDRSLDRRIEGQSRRSSRDRSLERYEDRLRDRPLDPYNSRDGSPNSEHNSYRSDSRYRSGRGEDKYLPRDRFDDRKSEDKDFGHHSRTASPLYHNQGSLHSQGSRSRSNSPPTPTQEDTPMHRMFYSDDYKRSVVTDDDYDTYPTNAQKRRDLDDLTGSKPRTAWPPLSSKLGAEVAKTAAEKSRKRSHEESGLSGSGKPDPKLLSRKHDKIPPPSSSASLLELEKQRHLGRVSAKSRHLDHSGSPGSSGSHGDSEVGSVPEGDLQHLHQEKQQLLKELNKLEMEDTPTSDPDSPRSPAKVKSIAIMDTGSWHLGRDERKRDGWKRDEYSNRSSATAAHRKSFDKRRSDLRHEGSRNHFSGEDISATREDRSPSNERDESNAGDSDLDYGSDFKRSKKRRLDNNDSLVHIRSYDRQGSVLGSDEEDESKKYGLRLLPSSLGDKSSDGRSNAVNSRHYHYDGKSLALSSPCDNELYKSRLSDKDLSVIKQQRSSSSKSISQFSGKELTSDFSAHKSSTDVYFSPAISEEHTQDSVTSGSYTEKSSKHLSPLPWQHSPGASPSRKESVSDNEFYGSVGNSPQLPDDNLSDDSLTEPLQAPGERTYEERIRAIDEILNQPVSKSSVDSLRLSSGLGNRDITNNNESSSPSFSNKKTKTEPSVIMQQMLSKKSILDQDFKRLEQMNKTEAEGGKEIVIGILPVPSVKSEAISPNTLCPRMGDVKPDWSAKSWPLRNISPSSLSDPFSVSSVCSSGVQPVTTCSSMLQPTITTTVAGLGALATPASTSVFSAPVVTCVQTSHSSGLSSSQVNALGGPISGAGLVTTLDYSGANRLSNTSLSSSSSSLFVKQEVSSLPMSSSVSMMSSPSVLSSSSSFPSCVSSSEAMVGVAVSAAAATTTAATATCAIVTTQHHQQHTGRGGHESKSVISSLPLPPSLLAQQNTSSTLSASSSSSPCKSHLSLSSTLTSSSMSSSGVSPHPSSSLSASFSSSSHQQNTTSSSSTHHTASASSSSLLLLSPQPSASGNQSANGSSAAAPFTHGPSKSQLMPTVGQEAPSVLSPSFLPENSRTEVSNLPGSVSGKDCASTNRTAASAAGLASAGVGLKGEEMLAEKDKDSGSDGCSKANLKEERKSDTSSVPLSSSSSISPGEELLSSSSSSNSASRSSSQLTPGSSSSGKVSSPHPGASSLTVCSAAVKPPSIEASEDKLKSLSNSELLSKAAMVEVSTDKSTVSDASSNVVSLKTTDKTETSDLLSGSKKTDLSPPVTTQTVLSVSNRESSQSKDFHNGEDVTSGAGKGSSKSVSSVGAEVDTTTAQLAASSSSSSTSSSFSKPLLMSSSSSSSSSSQAAASSSSSSSTTSSWAGAPNNTTASTVGGRGVGDKKSSKSSSHNKSSSNASKSEPLFTPDPKSSDNNSSNSSSSKQGSHHSRDTHDGKHKSSSQSRQSSSSVDRKSPKPASRENHDKKEHDRADKKSSEANSHKSKDGEKSKVKERRDQSKDGDKNKVKKEEESKKKEEKKAVEKKEEKKSSVKEEKKDKNADGKKEKNAEKEKEKSKDASKSASSGKNAKVESDSGKKDNKKSKEKSKESQKDKEKSGEKKLLSGLSCLTKHSTPEPASKQAKSEQRISSESKSSSKADSAKEASKNEKEGPGDGKAPDTPVKSEQKVSKSDSSKHKGDSKSAKNAADSSSKSEVSSSSSAGKKSEGSSGKSKNKEGEKESFSKSSSSKEKQQKLKQREEEKQKERQRLKEEREKQKEKEEKERKEQEEKEKQKEREEKERLERERKEREEEERLKKEKEERERLKLEKEERERKEKEREERERKEKEREERERKEREKEEKERKEREEKERLKKEKEEKERQKQKEREEREAQKEKERQEKERERQEKEKERQEKEKERQEKERKEREDKEKQKEKERKEKEKKEKEKKEKEKKEKERKEKERKAKEEKMKKEKEEKAKKEKEEKLKKEKEKKEKEKEKKEKEKERDKEKDRDKEKEDKKEKEERREKEKEERREKEKEERREKEKERDKDRDSEDKKKPPPKKPKRNELAALLDSNDKFQMTFTSMYDRVKTQRNREPDSKSEPAPKSSFDKFKQNRHKKGSKAKSSLYSFDSTSDNSEDNASDLSESESSQKAESVKETKPVKTKSIKKRPHVSSSSSSSCEDDDDALLRATKPKGKPTGKFNQIYASSDSEEESFQSPSSKSRSAGKSKGKPTPKRRKTRDDSTDSMASRDDFVKPQTLSSVTEPDSMDDIDLSEEEEAPKVSKVKKRKAQKSGDGEKRDSSIESVRKVGKVEVDSSVESSSKKPAKTEKKSKGEATKKGSEVKEESKVTTDEKKKKSDPEKVEGNKKESKVDNEKVKASKTEDDSEKAEDKKKKKEDSSSKKKKKKKYDPKEEEELVNSLITKVYDKMDKDKKQKKKKVNIFDSESEDLAGSETGMDVSASSSAEDKVVKEVKLETVEKVKESKPETAEPVKSKNKDKDAKSEKAVESKHVSKKQEGKKKDQEKKDQERKEVEKKEQLEKKENERKENEKKENERKENEKKESEKKESEKKESEKKESEKKESEKKDQHKDGVSEKKLEHTRKDHADKKDKAEASLEIKGEKEVKAEVQAEETHSKQPKKKKKKKELEKVQEKEKFPEGKNKKKSASEKKLEPAPSSAVEKKSEVVSGGEKQAADDSNKSQPAPAQEKADLDEFTSFWGHPKPILIPKRFRETKKSDDKKSDDDKLKEKSSEESTSLKGDQKSDGSDEGAKVKEEVEENDSKKSVGDETQNHQLSDLSPSAVKTPDSAATPKVESDAGDDLVIPISEAETTVITEIAPPASSDSVVSLIESVSAAEEGASEDMSLVPDETTIGSSVEINDDDDFPSSLVIDEVSDSGLSEKKKMTKKEKKLLKKQQEKEKYDRVDEIIAQVAAAESSEDEESGGGGLKSSPVSLLIDSASNDQELLLEDVINQQLKYDSKPSSESGSSEKPFTERENKKSGHLSSSFSGKDVKEKKDAILSPTSKKDWEKKKDTHKYFDLLDEETKKKDEEQLKLLEDVLSIDKPVTEEKKLSKEELKKKEEEEKRKAEEEKKKAEEEEKARKEKEEQAMREASDEAERAVGYLLEFQRGFDQDSMDMEDDLPPLFIESEEKVPSQPTPMETSPAKEKNELGVSIFSSPVPEKVSTTLEDSLLQKEDLDKIDLNKEIPPVSGLGILAGKGGKVDPFNLFTSPSQQTSGQPPASAPAAPAGPPPFSSPRRNSVPVAKDKTPEPAATTMQSPLRQMQSPQRQQGQGQSPQRPAQSPQRPSQSPQRPMQSPQRQMQSPQRQMQSPQRPMQQSPQQPIQQSPQQQSVQQSPQQQVPQSPQRPMQSPQRHMQSPQRQMPSPQRQPFQQKPPPPHQSPQVNMQSPQPLLQSPQRSPFFSAKDRSFLSPNRELPPSVEPDVPSVNHMGPQQLPQSRRSSFGLPPHGPDPVPDPLLLSTRRKSQEMSVEPVSRSPRRNTIAAPEDVTSVANLDRPGQHPGLGVVFKDRQRGQSPLPPPVSISLDNALHDKNFQSPMRSLTIPPHQENVLPNQKKTPPAGLGFKDHTSEPPGFQSPPNKGPLHDPLFHSPKEPLQEQMFSHQIKSPPDPALLTNKVLTPEQLLACNRVSLQDKLLRSGKGPPPPPPPESLSGFGKGPPPVTDKVPSIPGSHPAPEFLHGKVLPPADATPFSFTKSLQSDSVFGLGKGPGHHEPMFSPPRTNQLGSEPPFPPPGKGPSAGKEAMFSPKGLLHGHQENTMNYPEQPIDFLLNSPPRNAPGFFNKTQGGVKASSDDPFNHDPLFQVVSEASGRIADRDPPAPRRLEGFPASFYQEPTPSKRLTPESQVKSQPLSSEEDKKGAKKKRRNKETSKEDRAAALAKQQLIEESVLANVESIHKAYNANQARAAAEKAGISSVDRKKSIDAYDFDSQAGQEPNNLPGSLPGLDMHTPLFDREVKSRRNERAPRGRGGTGSKRGRRNRGGGLGPVHDLRDNGLRTEPAFPLQQQQPPQLPPPPPHLQNADHTPLPPHQQPGYPQPAPGALGQHPAPMFGGPQKPPTSQPASLALMQPQQQQQQQQPFHPQLPRLPGESSGNAPSSDRLQKPPVQIPAQHSPQVQQQPPPVVPPAQDAQQHSEQLPPSNSLSSKMGVVSPEGKLDLDSSYGEPELVINLDEGPASLEGKENQYTQGSDTDDRSVPSPATGGKTQRSTRARKVKDYRAIAAGTAQGPVQPRVSRSGSSPRGRAPGGQSPKSGNSPRTRSSENSASSPVVKLEKLEYGRGTRRSRSSAKEEGEEESSSSTFEEWKGAKSQQPEPQPKSKDIYKFDDTEQEQRVQPTSFRTTRGRKKKVLENQSLDGVAPPELPPASPASSSNSSSVLQENAAAGGRQDGITLRSGVQAPSSPSTAEEETSIQVSGTPTAAAKSSPLSNMDAIIDAVSKGIFGGSEEESTPETPVAVTAPPPARLTRQSIELVKESLEKSNKTVFPGSEPQLFVTKLQQSQPQQQQQPQQPSTQQQQQQRKNKLVVPPLRIKKEEKHYVIEQGGEKSSLAMTIKLSDSGTATIKPVGGGGGSSATTTPTTGALEKTNVPAGLKDPKSGSEKPAGAQELGLFSGVAVDPEPVKVTPSLSQTRKLDELSMAPSPSPVSTVPLQVQKGGKEGGVGAVSVPTLAQTSLSQPPPSPHLPMMSSGAASMTTGLPVKSSAVNPAGSGPQALKQVWTTQHQEALQRRASPSPHLPPQHMANPPQLPSPGLLHQPQRPPSSHQEAPGKRPPSVHGQPPLRPGERQGKGGKHGVLDIPADLAAKNPETQKLRPGMFGFGGVPPAHSSQRPFMMPPDQQGAPSGPPGHHPMHYPGPTSTAKSPSIPLIKAGNGDVRSRTPPVTSAMLYAGVVSDPPHSLSPTSASPEGQVIERLPNPMRQGEPGPSSSPFRLTTPHHQDPSRFIKDDLGRDGHPSAHGERPASHERAYQQMVEHRHLQHHLLALAQHETALSAAEEEFARSEANRNAEVARNLAAVHTAMRGHEPARSTPGGHEAGRKGALPVSSQTMGHNQALNLSETDRGTPKSTPPQSPFSMSFMDRKSEAGRGLPAGVPPSAFMQPSPGGHRPEGLPPHLYPPDLPIPGLPHGAFSMVSRLPIDPRSIYGQGQQPPPPHILASHFPQFPPGARFPGLEQHLGEKKAEVEPGSVMLRSPSPSPTLPRQMQSDLILHGRMSHDHPARDSPVVMLQRYPVMWQGSLALKNDQSYVQMHFIAGNRHLPKQALPQPMHNGVVAPLRISQRMRLEQTQLEGVAKRMQCEDDYCILIAVACGRDQMDLNKQTRALNEGFITYLNTKQAAGIVNVPLPGSEQAGFVVHIFPPCEFVDNSVAQQGSVALMEQLREHPHAVVIIATT</sequence>
<dbReference type="PROSITE" id="PS50102">
    <property type="entry name" value="RRM"/>
    <property type="match status" value="4"/>
</dbReference>
<feature type="compositionally biased region" description="Low complexity" evidence="6">
    <location>
        <begin position="4834"/>
        <end position="4861"/>
    </location>
</feature>
<feature type="compositionally biased region" description="Basic and acidic residues" evidence="6">
    <location>
        <begin position="3399"/>
        <end position="3426"/>
    </location>
</feature>
<feature type="compositionally biased region" description="Polar residues" evidence="6">
    <location>
        <begin position="5814"/>
        <end position="5828"/>
    </location>
</feature>
<feature type="compositionally biased region" description="Polar residues" evidence="6">
    <location>
        <begin position="4906"/>
        <end position="4918"/>
    </location>
</feature>
<feature type="compositionally biased region" description="Pro residues" evidence="6">
    <location>
        <begin position="4799"/>
        <end position="4812"/>
    </location>
</feature>
<feature type="compositionally biased region" description="Basic and acidic residues" evidence="6">
    <location>
        <begin position="2482"/>
        <end position="2809"/>
    </location>
</feature>
<feature type="compositionally biased region" description="Low complexity" evidence="6">
    <location>
        <begin position="2182"/>
        <end position="2192"/>
    </location>
</feature>
<dbReference type="CDD" id="cd21543">
    <property type="entry name" value="SPOC_SHARP"/>
    <property type="match status" value="1"/>
</dbReference>
<feature type="compositionally biased region" description="Basic and acidic residues" evidence="6">
    <location>
        <begin position="5707"/>
        <end position="5737"/>
    </location>
</feature>
<feature type="compositionally biased region" description="Low complexity" evidence="6">
    <location>
        <begin position="1018"/>
        <end position="1027"/>
    </location>
</feature>
<feature type="compositionally biased region" description="Basic and acidic residues" evidence="6">
    <location>
        <begin position="4356"/>
        <end position="4369"/>
    </location>
</feature>
<feature type="compositionally biased region" description="Basic and acidic residues" evidence="6">
    <location>
        <begin position="4586"/>
        <end position="4598"/>
    </location>
</feature>
<feature type="compositionally biased region" description="Basic and acidic residues" evidence="6">
    <location>
        <begin position="955"/>
        <end position="967"/>
    </location>
</feature>
<dbReference type="Proteomes" id="UP000694888">
    <property type="component" value="Unplaced"/>
</dbReference>
<feature type="compositionally biased region" description="Low complexity" evidence="6">
    <location>
        <begin position="219"/>
        <end position="240"/>
    </location>
</feature>